<gene>
    <name evidence="1" type="ORF">L1987_35536</name>
</gene>
<sequence>MCLSGNDCPSSPLNHQKMFWLWAVVMVSKKFFPELAVGFEDPRVHLHVGDALEFIRNTPIGKYDAIIVDSSDPVGPAQELVERPFFEMIARALRPGGVLCNIGVIGFILCIELLLPCLLSSRGRLGVFEVISTWYCVGIKLCEQTVMYRLQMHR</sequence>
<dbReference type="EMBL" id="CM042028">
    <property type="protein sequence ID" value="KAI3800225.1"/>
    <property type="molecule type" value="Genomic_DNA"/>
</dbReference>
<comment type="caution">
    <text evidence="1">The sequence shown here is derived from an EMBL/GenBank/DDBJ whole genome shotgun (WGS) entry which is preliminary data.</text>
</comment>
<reference evidence="1 2" key="2">
    <citation type="journal article" date="2022" name="Mol. Ecol. Resour.">
        <title>The genomes of chicory, endive, great burdock and yacon provide insights into Asteraceae paleo-polyploidization history and plant inulin production.</title>
        <authorList>
            <person name="Fan W."/>
            <person name="Wang S."/>
            <person name="Wang H."/>
            <person name="Wang A."/>
            <person name="Jiang F."/>
            <person name="Liu H."/>
            <person name="Zhao H."/>
            <person name="Xu D."/>
            <person name="Zhang Y."/>
        </authorList>
    </citation>
    <scope>NUCLEOTIDE SEQUENCE [LARGE SCALE GENOMIC DNA]</scope>
    <source>
        <strain evidence="2">cv. Yunnan</strain>
        <tissue evidence="1">Leaves</tissue>
    </source>
</reference>
<dbReference type="Proteomes" id="UP001056120">
    <property type="component" value="Linkage Group LG11"/>
</dbReference>
<reference evidence="2" key="1">
    <citation type="journal article" date="2022" name="Mol. Ecol. Resour.">
        <title>The genomes of chicory, endive, great burdock and yacon provide insights into Asteraceae palaeo-polyploidization history and plant inulin production.</title>
        <authorList>
            <person name="Fan W."/>
            <person name="Wang S."/>
            <person name="Wang H."/>
            <person name="Wang A."/>
            <person name="Jiang F."/>
            <person name="Liu H."/>
            <person name="Zhao H."/>
            <person name="Xu D."/>
            <person name="Zhang Y."/>
        </authorList>
    </citation>
    <scope>NUCLEOTIDE SEQUENCE [LARGE SCALE GENOMIC DNA]</scope>
    <source>
        <strain evidence="2">cv. Yunnan</strain>
    </source>
</reference>
<organism evidence="1 2">
    <name type="scientific">Smallanthus sonchifolius</name>
    <dbReference type="NCBI Taxonomy" id="185202"/>
    <lineage>
        <taxon>Eukaryota</taxon>
        <taxon>Viridiplantae</taxon>
        <taxon>Streptophyta</taxon>
        <taxon>Embryophyta</taxon>
        <taxon>Tracheophyta</taxon>
        <taxon>Spermatophyta</taxon>
        <taxon>Magnoliopsida</taxon>
        <taxon>eudicotyledons</taxon>
        <taxon>Gunneridae</taxon>
        <taxon>Pentapetalae</taxon>
        <taxon>asterids</taxon>
        <taxon>campanulids</taxon>
        <taxon>Asterales</taxon>
        <taxon>Asteraceae</taxon>
        <taxon>Asteroideae</taxon>
        <taxon>Heliantheae alliance</taxon>
        <taxon>Millerieae</taxon>
        <taxon>Smallanthus</taxon>
    </lineage>
</organism>
<protein>
    <submittedName>
        <fullName evidence="1">Uncharacterized protein</fullName>
    </submittedName>
</protein>
<accession>A0ACB9HYM3</accession>
<name>A0ACB9HYM3_9ASTR</name>
<evidence type="ECO:0000313" key="1">
    <source>
        <dbReference type="EMBL" id="KAI3800225.1"/>
    </source>
</evidence>
<evidence type="ECO:0000313" key="2">
    <source>
        <dbReference type="Proteomes" id="UP001056120"/>
    </source>
</evidence>
<keyword evidence="2" id="KW-1185">Reference proteome</keyword>
<proteinExistence type="predicted"/>